<evidence type="ECO:0000313" key="8">
    <source>
        <dbReference type="Proteomes" id="UP000029273"/>
    </source>
</evidence>
<dbReference type="GO" id="GO:0016887">
    <property type="term" value="F:ATP hydrolysis activity"/>
    <property type="evidence" value="ECO:0007669"/>
    <property type="project" value="InterPro"/>
</dbReference>
<accession>A0A1A6C460</accession>
<dbReference type="Gene3D" id="3.40.50.300">
    <property type="entry name" value="P-loop containing nucleotide triphosphate hydrolases"/>
    <property type="match status" value="1"/>
</dbReference>
<dbReference type="PANTHER" id="PTHR43820:SF4">
    <property type="entry name" value="HIGH-AFFINITY BRANCHED-CHAIN AMINO ACID TRANSPORT ATP-BINDING PROTEIN LIVF"/>
    <property type="match status" value="1"/>
</dbReference>
<evidence type="ECO:0000313" key="7">
    <source>
        <dbReference type="EMBL" id="OBS09339.1"/>
    </source>
</evidence>
<dbReference type="OrthoDB" id="9800654at2"/>
<dbReference type="PANTHER" id="PTHR43820">
    <property type="entry name" value="HIGH-AFFINITY BRANCHED-CHAIN AMINO ACID TRANSPORT ATP-BINDING PROTEIN LIVF"/>
    <property type="match status" value="1"/>
</dbReference>
<evidence type="ECO:0000256" key="2">
    <source>
        <dbReference type="ARBA" id="ARBA00022448"/>
    </source>
</evidence>
<dbReference type="PROSITE" id="PS50893">
    <property type="entry name" value="ABC_TRANSPORTER_2"/>
    <property type="match status" value="1"/>
</dbReference>
<dbReference type="InterPro" id="IPR003439">
    <property type="entry name" value="ABC_transporter-like_ATP-bd"/>
</dbReference>
<name>A0A1A6C460_9GAMM</name>
<comment type="caution">
    <text evidence="7">The sequence shown here is derived from an EMBL/GenBank/DDBJ whole genome shotgun (WGS) entry which is preliminary data.</text>
</comment>
<protein>
    <submittedName>
        <fullName evidence="7">ABC transporter ATP-binding protein</fullName>
    </submittedName>
</protein>
<dbReference type="SUPFAM" id="SSF52540">
    <property type="entry name" value="P-loop containing nucleoside triphosphate hydrolases"/>
    <property type="match status" value="1"/>
</dbReference>
<dbReference type="InterPro" id="IPR052156">
    <property type="entry name" value="BCAA_Transport_ATP-bd_LivF"/>
</dbReference>
<dbReference type="CDD" id="cd03224">
    <property type="entry name" value="ABC_TM1139_LivF_branched"/>
    <property type="match status" value="1"/>
</dbReference>
<dbReference type="SMART" id="SM00382">
    <property type="entry name" value="AAA"/>
    <property type="match status" value="1"/>
</dbReference>
<evidence type="ECO:0000259" key="6">
    <source>
        <dbReference type="PROSITE" id="PS50893"/>
    </source>
</evidence>
<sequence>MNPLLEMHDIDAGHDRLQVLWQVGLHIDEGETVVLLGANGAGKTTLLRTLVGLHPPWAGSIRFAGEDIARMPSARRIRAGIAYMSELGVFPDLSIADNLALGGYFLPAAERRAQQQAMFARFPDLARRPRAAAGSLSGGQRKMLGVAKALMGRPRLLVMDEPSAGLSPKFVDEVIGILRQAGGDGLAMLIAEQNVRFLDLADRGVVLDGGRVAAAGPVAALREDDAVRRAYFGMLAASQ</sequence>
<dbReference type="EMBL" id="JQSG02000003">
    <property type="protein sequence ID" value="OBS09339.1"/>
    <property type="molecule type" value="Genomic_DNA"/>
</dbReference>
<dbReference type="GO" id="GO:0015658">
    <property type="term" value="F:branched-chain amino acid transmembrane transporter activity"/>
    <property type="evidence" value="ECO:0007669"/>
    <property type="project" value="TreeGrafter"/>
</dbReference>
<feature type="domain" description="ABC transporter" evidence="6">
    <location>
        <begin position="5"/>
        <end position="234"/>
    </location>
</feature>
<organism evidence="7 8">
    <name type="scientific">Acidihalobacter prosperus</name>
    <dbReference type="NCBI Taxonomy" id="160660"/>
    <lineage>
        <taxon>Bacteria</taxon>
        <taxon>Pseudomonadati</taxon>
        <taxon>Pseudomonadota</taxon>
        <taxon>Gammaproteobacteria</taxon>
        <taxon>Chromatiales</taxon>
        <taxon>Ectothiorhodospiraceae</taxon>
        <taxon>Acidihalobacter</taxon>
    </lineage>
</organism>
<evidence type="ECO:0000256" key="4">
    <source>
        <dbReference type="ARBA" id="ARBA00022840"/>
    </source>
</evidence>
<dbReference type="InterPro" id="IPR017871">
    <property type="entry name" value="ABC_transporter-like_CS"/>
</dbReference>
<dbReference type="InterPro" id="IPR027417">
    <property type="entry name" value="P-loop_NTPase"/>
</dbReference>
<dbReference type="RefSeq" id="WP_038090390.1">
    <property type="nucleotide sequence ID" value="NZ_JQSG02000003.1"/>
</dbReference>
<keyword evidence="8" id="KW-1185">Reference proteome</keyword>
<reference evidence="7 8" key="1">
    <citation type="journal article" date="2014" name="Genome Announc.">
        <title>Draft Genome Sequence of the Iron-Oxidizing, Acidophilic, and Halotolerant 'Thiobacillus prosperus' Type Strain DSM 5130.</title>
        <authorList>
            <person name="Ossandon F.J."/>
            <person name="Cardenas J.P."/>
            <person name="Corbett M."/>
            <person name="Quatrini R."/>
            <person name="Holmes D.S."/>
            <person name="Watkin E."/>
        </authorList>
    </citation>
    <scope>NUCLEOTIDE SEQUENCE [LARGE SCALE GENOMIC DNA]</scope>
    <source>
        <strain evidence="7 8">DSM 5130</strain>
    </source>
</reference>
<dbReference type="GO" id="GO:0005524">
    <property type="term" value="F:ATP binding"/>
    <property type="evidence" value="ECO:0007669"/>
    <property type="project" value="UniProtKB-KW"/>
</dbReference>
<dbReference type="AlphaFoldDB" id="A0A1A6C460"/>
<keyword evidence="3" id="KW-0547">Nucleotide-binding</keyword>
<gene>
    <name evidence="7" type="ORF">Thpro_021667</name>
</gene>
<dbReference type="Proteomes" id="UP000029273">
    <property type="component" value="Unassembled WGS sequence"/>
</dbReference>
<evidence type="ECO:0000256" key="3">
    <source>
        <dbReference type="ARBA" id="ARBA00022741"/>
    </source>
</evidence>
<evidence type="ECO:0000256" key="1">
    <source>
        <dbReference type="ARBA" id="ARBA00005417"/>
    </source>
</evidence>
<dbReference type="Pfam" id="PF00005">
    <property type="entry name" value="ABC_tran"/>
    <property type="match status" value="1"/>
</dbReference>
<comment type="similarity">
    <text evidence="1">Belongs to the ABC transporter superfamily.</text>
</comment>
<keyword evidence="2" id="KW-0813">Transport</keyword>
<dbReference type="PROSITE" id="PS00211">
    <property type="entry name" value="ABC_TRANSPORTER_1"/>
    <property type="match status" value="1"/>
</dbReference>
<keyword evidence="5" id="KW-0029">Amino-acid transport</keyword>
<dbReference type="InterPro" id="IPR003593">
    <property type="entry name" value="AAA+_ATPase"/>
</dbReference>
<proteinExistence type="inferred from homology"/>
<dbReference type="GO" id="GO:0015807">
    <property type="term" value="P:L-amino acid transport"/>
    <property type="evidence" value="ECO:0007669"/>
    <property type="project" value="TreeGrafter"/>
</dbReference>
<evidence type="ECO:0000256" key="5">
    <source>
        <dbReference type="ARBA" id="ARBA00022970"/>
    </source>
</evidence>
<keyword evidence="4 7" id="KW-0067">ATP-binding</keyword>